<dbReference type="RefSeq" id="WP_343982908.1">
    <property type="nucleotide sequence ID" value="NZ_BAAAHK010000022.1"/>
</dbReference>
<dbReference type="Pfam" id="PF00583">
    <property type="entry name" value="Acetyltransf_1"/>
    <property type="match status" value="1"/>
</dbReference>
<evidence type="ECO:0000259" key="1">
    <source>
        <dbReference type="Pfam" id="PF00583"/>
    </source>
</evidence>
<name>A0ABN1RQN3_9ACTN</name>
<keyword evidence="3" id="KW-1185">Reference proteome</keyword>
<dbReference type="InterPro" id="IPR016181">
    <property type="entry name" value="Acyl_CoA_acyltransferase"/>
</dbReference>
<dbReference type="CDD" id="cd04301">
    <property type="entry name" value="NAT_SF"/>
    <property type="match status" value="1"/>
</dbReference>
<feature type="domain" description="N-acetyltransferase" evidence="1">
    <location>
        <begin position="125"/>
        <end position="188"/>
    </location>
</feature>
<gene>
    <name evidence="2" type="ORF">GCM10009554_78450</name>
</gene>
<comment type="caution">
    <text evidence="2">The sequence shown here is derived from an EMBL/GenBank/DDBJ whole genome shotgun (WGS) entry which is preliminary data.</text>
</comment>
<dbReference type="InterPro" id="IPR000182">
    <property type="entry name" value="GNAT_dom"/>
</dbReference>
<dbReference type="Proteomes" id="UP001500542">
    <property type="component" value="Unassembled WGS sequence"/>
</dbReference>
<sequence>MKFVQASVVADDPAISAWLLATCTGRARELGAENGHPEVIVEVGMFRADDALREVAAEQGFEFATSYQRMRIDHAGPLPLPEPPTGTTIRQGAHDDQTRRAFHTMMTKAFAGQDSAALAPYGEWLETHEKRDGFDWSQLTMVERDGRVIAGSDCNHAFVETDDCGYVGRLGVLPEARGLGLAKYLLRRWQRTLASK</sequence>
<accession>A0ABN1RQN3</accession>
<dbReference type="EMBL" id="BAAAHK010000022">
    <property type="protein sequence ID" value="GAA0961647.1"/>
    <property type="molecule type" value="Genomic_DNA"/>
</dbReference>
<evidence type="ECO:0000313" key="2">
    <source>
        <dbReference type="EMBL" id="GAA0961647.1"/>
    </source>
</evidence>
<evidence type="ECO:0000313" key="3">
    <source>
        <dbReference type="Proteomes" id="UP001500542"/>
    </source>
</evidence>
<organism evidence="2 3">
    <name type="scientific">Kribbella koreensis</name>
    <dbReference type="NCBI Taxonomy" id="57909"/>
    <lineage>
        <taxon>Bacteria</taxon>
        <taxon>Bacillati</taxon>
        <taxon>Actinomycetota</taxon>
        <taxon>Actinomycetes</taxon>
        <taxon>Propionibacteriales</taxon>
        <taxon>Kribbellaceae</taxon>
        <taxon>Kribbella</taxon>
    </lineage>
</organism>
<proteinExistence type="predicted"/>
<dbReference type="SUPFAM" id="SSF55729">
    <property type="entry name" value="Acyl-CoA N-acyltransferases (Nat)"/>
    <property type="match status" value="1"/>
</dbReference>
<reference evidence="2 3" key="1">
    <citation type="journal article" date="2019" name="Int. J. Syst. Evol. Microbiol.">
        <title>The Global Catalogue of Microorganisms (GCM) 10K type strain sequencing project: providing services to taxonomists for standard genome sequencing and annotation.</title>
        <authorList>
            <consortium name="The Broad Institute Genomics Platform"/>
            <consortium name="The Broad Institute Genome Sequencing Center for Infectious Disease"/>
            <person name="Wu L."/>
            <person name="Ma J."/>
        </authorList>
    </citation>
    <scope>NUCLEOTIDE SEQUENCE [LARGE SCALE GENOMIC DNA]</scope>
    <source>
        <strain evidence="2 3">JCM 10977</strain>
    </source>
</reference>
<protein>
    <recommendedName>
        <fullName evidence="1">N-acetyltransferase domain-containing protein</fullName>
    </recommendedName>
</protein>
<dbReference type="Gene3D" id="3.40.630.30">
    <property type="match status" value="1"/>
</dbReference>